<organism evidence="1 2">
    <name type="scientific">Dysgonomonas alginatilytica</name>
    <dbReference type="NCBI Taxonomy" id="1605892"/>
    <lineage>
        <taxon>Bacteria</taxon>
        <taxon>Pseudomonadati</taxon>
        <taxon>Bacteroidota</taxon>
        <taxon>Bacteroidia</taxon>
        <taxon>Bacteroidales</taxon>
        <taxon>Dysgonomonadaceae</taxon>
        <taxon>Dysgonomonas</taxon>
    </lineage>
</organism>
<name>A0A2V3PTC3_9BACT</name>
<evidence type="ECO:0000313" key="2">
    <source>
        <dbReference type="Proteomes" id="UP000247973"/>
    </source>
</evidence>
<reference evidence="1 2" key="1">
    <citation type="submission" date="2018-03" db="EMBL/GenBank/DDBJ databases">
        <title>Genomic Encyclopedia of Archaeal and Bacterial Type Strains, Phase II (KMG-II): from individual species to whole genera.</title>
        <authorList>
            <person name="Goeker M."/>
        </authorList>
    </citation>
    <scope>NUCLEOTIDE SEQUENCE [LARGE SCALE GENOMIC DNA]</scope>
    <source>
        <strain evidence="1 2">DSM 100214</strain>
    </source>
</reference>
<dbReference type="EMBL" id="QICL01000004">
    <property type="protein sequence ID" value="PXV66873.1"/>
    <property type="molecule type" value="Genomic_DNA"/>
</dbReference>
<dbReference type="RefSeq" id="WP_110309829.1">
    <property type="nucleotide sequence ID" value="NZ_QICL01000004.1"/>
</dbReference>
<gene>
    <name evidence="1" type="ORF">CLV62_104134</name>
</gene>
<evidence type="ECO:0000313" key="1">
    <source>
        <dbReference type="EMBL" id="PXV66873.1"/>
    </source>
</evidence>
<dbReference type="AlphaFoldDB" id="A0A2V3PTC3"/>
<protein>
    <submittedName>
        <fullName evidence="1">Uncharacterized protein</fullName>
    </submittedName>
</protein>
<comment type="caution">
    <text evidence="1">The sequence shown here is derived from an EMBL/GenBank/DDBJ whole genome shotgun (WGS) entry which is preliminary data.</text>
</comment>
<accession>A0A2V3PTC3</accession>
<sequence length="158" mass="17805">MNVSEMLKEEAMKFGLCVGWTDEWGSPTKEQLVEMYIKGLDFCILHNYPSNEFIKQHFGEIAIQKGVYTDMKVDVLNPPTAILNGECSGTIILTGFVSRDIHVRHNSKVKIIVRDFAKAFIRVYDNAHAIVENESASRCFVYKKGGMATISGNVLVRE</sequence>
<dbReference type="Proteomes" id="UP000247973">
    <property type="component" value="Unassembled WGS sequence"/>
</dbReference>
<dbReference type="OrthoDB" id="1030233at2"/>
<proteinExistence type="predicted"/>
<keyword evidence="2" id="KW-1185">Reference proteome</keyword>